<dbReference type="InterPro" id="IPR012349">
    <property type="entry name" value="Split_barrel_FMN-bd"/>
</dbReference>
<gene>
    <name evidence="3" type="ORF">PICMEDRAFT_50902</name>
</gene>
<evidence type="ECO:0000313" key="4">
    <source>
        <dbReference type="Proteomes" id="UP000094455"/>
    </source>
</evidence>
<dbReference type="PANTHER" id="PTHR37273:SF1">
    <property type="entry name" value="ADL397C-AP"/>
    <property type="match status" value="1"/>
</dbReference>
<feature type="signal peptide" evidence="1">
    <location>
        <begin position="1"/>
        <end position="25"/>
    </location>
</feature>
<feature type="domain" description="CREG-like beta-barrel" evidence="2">
    <location>
        <begin position="56"/>
        <end position="233"/>
    </location>
</feature>
<dbReference type="Pfam" id="PF13883">
    <property type="entry name" value="CREG_beta-barrel"/>
    <property type="match status" value="1"/>
</dbReference>
<dbReference type="OrthoDB" id="10513232at2759"/>
<evidence type="ECO:0000313" key="3">
    <source>
        <dbReference type="EMBL" id="ODQ47880.1"/>
    </source>
</evidence>
<dbReference type="SUPFAM" id="SSF50475">
    <property type="entry name" value="FMN-binding split barrel"/>
    <property type="match status" value="1"/>
</dbReference>
<name>A0A1E3NP51_9ASCO</name>
<dbReference type="InterPro" id="IPR055343">
    <property type="entry name" value="CREG_beta-barrel"/>
</dbReference>
<keyword evidence="4" id="KW-1185">Reference proteome</keyword>
<dbReference type="RefSeq" id="XP_019018993.1">
    <property type="nucleotide sequence ID" value="XM_019163148.1"/>
</dbReference>
<dbReference type="Gene3D" id="2.30.110.10">
    <property type="entry name" value="Electron Transport, Fmn-binding Protein, Chain A"/>
    <property type="match status" value="1"/>
</dbReference>
<evidence type="ECO:0000259" key="2">
    <source>
        <dbReference type="Pfam" id="PF13883"/>
    </source>
</evidence>
<dbReference type="EMBL" id="KV454002">
    <property type="protein sequence ID" value="ODQ47880.1"/>
    <property type="molecule type" value="Genomic_DNA"/>
</dbReference>
<reference evidence="3 4" key="1">
    <citation type="journal article" date="2016" name="Proc. Natl. Acad. Sci. U.S.A.">
        <title>Comparative genomics of biotechnologically important yeasts.</title>
        <authorList>
            <person name="Riley R."/>
            <person name="Haridas S."/>
            <person name="Wolfe K.H."/>
            <person name="Lopes M.R."/>
            <person name="Hittinger C.T."/>
            <person name="Goeker M."/>
            <person name="Salamov A.A."/>
            <person name="Wisecaver J.H."/>
            <person name="Long T.M."/>
            <person name="Calvey C.H."/>
            <person name="Aerts A.L."/>
            <person name="Barry K.W."/>
            <person name="Choi C."/>
            <person name="Clum A."/>
            <person name="Coughlan A.Y."/>
            <person name="Deshpande S."/>
            <person name="Douglass A.P."/>
            <person name="Hanson S.J."/>
            <person name="Klenk H.-P."/>
            <person name="LaButti K.M."/>
            <person name="Lapidus A."/>
            <person name="Lindquist E.A."/>
            <person name="Lipzen A.M."/>
            <person name="Meier-Kolthoff J.P."/>
            <person name="Ohm R.A."/>
            <person name="Otillar R.P."/>
            <person name="Pangilinan J.L."/>
            <person name="Peng Y."/>
            <person name="Rokas A."/>
            <person name="Rosa C.A."/>
            <person name="Scheuner C."/>
            <person name="Sibirny A.A."/>
            <person name="Slot J.C."/>
            <person name="Stielow J.B."/>
            <person name="Sun H."/>
            <person name="Kurtzman C.P."/>
            <person name="Blackwell M."/>
            <person name="Grigoriev I.V."/>
            <person name="Jeffries T.W."/>
        </authorList>
    </citation>
    <scope>NUCLEOTIDE SEQUENCE [LARGE SCALE GENOMIC DNA]</scope>
    <source>
        <strain evidence="3 4">NRRL Y-2026</strain>
    </source>
</reference>
<evidence type="ECO:0000256" key="1">
    <source>
        <dbReference type="SAM" id="SignalP"/>
    </source>
</evidence>
<dbReference type="GeneID" id="30179835"/>
<dbReference type="STRING" id="763406.A0A1E3NP51"/>
<keyword evidence="1" id="KW-0732">Signal</keyword>
<dbReference type="AlphaFoldDB" id="A0A1E3NP51"/>
<dbReference type="Proteomes" id="UP000094455">
    <property type="component" value="Unassembled WGS sequence"/>
</dbReference>
<dbReference type="PANTHER" id="PTHR37273">
    <property type="entry name" value="CHROMOSOME 8, WHOLE GENOME SHOTGUN SEQUENCE"/>
    <property type="match status" value="1"/>
</dbReference>
<proteinExistence type="predicted"/>
<accession>A0A1E3NP51</accession>
<organism evidence="3 4">
    <name type="scientific">Pichia membranifaciens NRRL Y-2026</name>
    <dbReference type="NCBI Taxonomy" id="763406"/>
    <lineage>
        <taxon>Eukaryota</taxon>
        <taxon>Fungi</taxon>
        <taxon>Dikarya</taxon>
        <taxon>Ascomycota</taxon>
        <taxon>Saccharomycotina</taxon>
        <taxon>Pichiomycetes</taxon>
        <taxon>Pichiales</taxon>
        <taxon>Pichiaceae</taxon>
        <taxon>Pichia</taxon>
    </lineage>
</organism>
<sequence length="247" mass="27556">MLSLRVLSLCIGVWLLLSIVGECNAQQILRAEHCEGSEESNDNPFKRPKHVYRDSRTASRVARRLVGNNTVAMINTQFEHGNDTVAMSFPEYAIDCFDSGDPVLLFIKMSHNWRNIAVQAGYDSSVTYTVDSSEFDADWPGASPGSMYGMPRVNLRGHFRLLRVAGDDAFDPEADRIQQCFLSAHRETGSWFPGDGNRVHSSVWTEFVVDSGYFVGGFGGYAYIGALGNDEYHYQHSQDVDEGSLHL</sequence>
<feature type="chain" id="PRO_5009133445" description="CREG-like beta-barrel domain-containing protein" evidence="1">
    <location>
        <begin position="26"/>
        <end position="247"/>
    </location>
</feature>
<protein>
    <recommendedName>
        <fullName evidence="2">CREG-like beta-barrel domain-containing protein</fullName>
    </recommendedName>
</protein>